<dbReference type="Pfam" id="PF02449">
    <property type="entry name" value="Glyco_hydro_42"/>
    <property type="match status" value="1"/>
</dbReference>
<gene>
    <name evidence="6" type="ORF">DI632_05585</name>
</gene>
<dbReference type="Gene3D" id="3.20.20.80">
    <property type="entry name" value="Glycosidases"/>
    <property type="match status" value="1"/>
</dbReference>
<evidence type="ECO:0000313" key="6">
    <source>
        <dbReference type="EMBL" id="PZO78872.1"/>
    </source>
</evidence>
<comment type="caution">
    <text evidence="6">The sequence shown here is derived from an EMBL/GenBank/DDBJ whole genome shotgun (WGS) entry which is preliminary data.</text>
</comment>
<dbReference type="InterPro" id="IPR017853">
    <property type="entry name" value="GH"/>
</dbReference>
<dbReference type="Pfam" id="PF18120">
    <property type="entry name" value="DUF5597"/>
    <property type="match status" value="1"/>
</dbReference>
<dbReference type="InterPro" id="IPR040719">
    <property type="entry name" value="DUF5597"/>
</dbReference>
<dbReference type="GO" id="GO:0005975">
    <property type="term" value="P:carbohydrate metabolic process"/>
    <property type="evidence" value="ECO:0007669"/>
    <property type="project" value="InterPro"/>
</dbReference>
<evidence type="ECO:0000259" key="4">
    <source>
        <dbReference type="Pfam" id="PF02449"/>
    </source>
</evidence>
<dbReference type="InterPro" id="IPR013529">
    <property type="entry name" value="Glyco_hydro_42_N"/>
</dbReference>
<dbReference type="GO" id="GO:0009341">
    <property type="term" value="C:beta-galactosidase complex"/>
    <property type="evidence" value="ECO:0007669"/>
    <property type="project" value="InterPro"/>
</dbReference>
<keyword evidence="1 6" id="KW-0378">Hydrolase</keyword>
<keyword evidence="3" id="KW-0732">Signal</keyword>
<evidence type="ECO:0000256" key="1">
    <source>
        <dbReference type="ARBA" id="ARBA00022801"/>
    </source>
</evidence>
<accession>A0A2W4ZE36</accession>
<dbReference type="FunFam" id="3.20.20.80:FF:000135">
    <property type="entry name" value="Beta-galactosidase, putative, bgl35A"/>
    <property type="match status" value="1"/>
</dbReference>
<proteinExistence type="predicted"/>
<feature type="domain" description="DUF5597" evidence="5">
    <location>
        <begin position="412"/>
        <end position="541"/>
    </location>
</feature>
<evidence type="ECO:0000256" key="2">
    <source>
        <dbReference type="ARBA" id="ARBA00023295"/>
    </source>
</evidence>
<dbReference type="GO" id="GO:0004565">
    <property type="term" value="F:beta-galactosidase activity"/>
    <property type="evidence" value="ECO:0007669"/>
    <property type="project" value="InterPro"/>
</dbReference>
<dbReference type="Gene3D" id="2.60.220.20">
    <property type="entry name" value="putative beta-Galactosidase from caulobacter crescentus"/>
    <property type="match status" value="1"/>
</dbReference>
<organism evidence="6 7">
    <name type="scientific">Sphingomonas hengshuiensis</name>
    <dbReference type="NCBI Taxonomy" id="1609977"/>
    <lineage>
        <taxon>Bacteria</taxon>
        <taxon>Pseudomonadati</taxon>
        <taxon>Pseudomonadota</taxon>
        <taxon>Alphaproteobacteria</taxon>
        <taxon>Sphingomonadales</taxon>
        <taxon>Sphingomonadaceae</taxon>
        <taxon>Sphingomonas</taxon>
    </lineage>
</organism>
<evidence type="ECO:0000259" key="5">
    <source>
        <dbReference type="Pfam" id="PF18120"/>
    </source>
</evidence>
<dbReference type="SUPFAM" id="SSF51445">
    <property type="entry name" value="(Trans)glycosidases"/>
    <property type="match status" value="1"/>
</dbReference>
<dbReference type="AlphaFoldDB" id="A0A2W4ZE36"/>
<feature type="domain" description="Glycoside hydrolase family 42 N-terminal" evidence="4">
    <location>
        <begin position="75"/>
        <end position="217"/>
    </location>
</feature>
<protein>
    <submittedName>
        <fullName evidence="6">Glycoside hydrolase family 42</fullName>
    </submittedName>
</protein>
<reference evidence="6 7" key="1">
    <citation type="submission" date="2017-08" db="EMBL/GenBank/DDBJ databases">
        <title>Infants hospitalized years apart are colonized by the same room-sourced microbial strains.</title>
        <authorList>
            <person name="Brooks B."/>
            <person name="Olm M.R."/>
            <person name="Firek B.A."/>
            <person name="Baker R."/>
            <person name="Thomas B.C."/>
            <person name="Morowitz M.J."/>
            <person name="Banfield J.F."/>
        </authorList>
    </citation>
    <scope>NUCLEOTIDE SEQUENCE [LARGE SCALE GENOMIC DNA]</scope>
    <source>
        <strain evidence="6">S2_018_000_R3_110</strain>
    </source>
</reference>
<feature type="signal peptide" evidence="3">
    <location>
        <begin position="1"/>
        <end position="25"/>
    </location>
</feature>
<sequence length="561" mass="60981">MRSFLSALALVMAIATPLTGPAAHAQSSATPRLERRGDATQLIVEGKPYLMLGGETRNSSSSDVTYMAPLWPKLRAMNLNTVLVPVAWETIEPTEGRFDFSNVDGLLKGARENDLRIVILWFGAWKNTYSSYVPAWVKRDQQRFGRVQTSDGRGTERLSPFSAASRDADARAFGRLMRHIREVDGTRHTVLMVQVENEVGIIPESRDHSPAAEAAFNAPVPEALMRHLSQRRAMLHPVLRSAWEHAGARSSGTWREVFGDTGMTDALFMSWAYATFIESVTAAGKAEYALPMFTNAALIRPNYEPGQYNSGGPLPFAIDLYKGGAPSLDFLSPDIYFEDYVNWATQYTRRDNPLFVPEARGGAAGAANALYSYGTLGAIGFSPFGIDGQGVVLQGDASIGLSAAGDGDPAMAALYGQLAPLAPMILQAQAGRKITTVMMEGGAQRAGRGRIGDYIVNMSRAGGPKGDVDQMSRIAAMFIQTGADEFIVVGSGDAQLNFTADTPGAPIVGIESIDEQYLRGDQRVNGRRLNGDETGQGQSLRLFSNDAAEKRVYRVRLYRYR</sequence>
<keyword evidence="2" id="KW-0326">Glycosidase</keyword>
<evidence type="ECO:0000256" key="3">
    <source>
        <dbReference type="SAM" id="SignalP"/>
    </source>
</evidence>
<name>A0A2W4ZE36_9SPHN</name>
<evidence type="ECO:0000313" key="7">
    <source>
        <dbReference type="Proteomes" id="UP000248614"/>
    </source>
</evidence>
<dbReference type="EMBL" id="QFNF01000010">
    <property type="protein sequence ID" value="PZO78872.1"/>
    <property type="molecule type" value="Genomic_DNA"/>
</dbReference>
<dbReference type="Proteomes" id="UP000248614">
    <property type="component" value="Unassembled WGS sequence"/>
</dbReference>
<feature type="chain" id="PRO_5016176076" evidence="3">
    <location>
        <begin position="26"/>
        <end position="561"/>
    </location>
</feature>